<dbReference type="EMBL" id="LT598653">
    <property type="protein sequence ID" value="SBV31131.1"/>
    <property type="molecule type" value="Genomic_DNA"/>
</dbReference>
<name>A0A1Y5PMD9_9SPHN</name>
<sequence length="208" mass="23275">MLHPAYSNGRFRPIADIREICNPVMMRELSFAVLIPFLAGCGGQSERDFAVVGTNIASASAPSSKVENRSPPNPACAPDREGRYTSFGNRWGRFGDLCIDHVQVSFEANPDPTLSYTITSDRCHQVERFSTFSQPADFFERSVPEQTNLLRIALSSDLGAFARQCRIELNPTPFVDDRFDRFYATYGDGWWFDGLDDGFRLTPNVISG</sequence>
<dbReference type="AlphaFoldDB" id="A0A1Y5PMD9"/>
<proteinExistence type="predicted"/>
<organism evidence="1">
    <name type="scientific">uncultured Sphingopyxis sp</name>
    <dbReference type="NCBI Taxonomy" id="310581"/>
    <lineage>
        <taxon>Bacteria</taxon>
        <taxon>Pseudomonadati</taxon>
        <taxon>Pseudomonadota</taxon>
        <taxon>Alphaproteobacteria</taxon>
        <taxon>Sphingomonadales</taxon>
        <taxon>Sphingomonadaceae</taxon>
        <taxon>Sphingopyxis</taxon>
        <taxon>environmental samples</taxon>
    </lineage>
</organism>
<evidence type="ECO:0000313" key="1">
    <source>
        <dbReference type="EMBL" id="SBV31131.1"/>
    </source>
</evidence>
<protein>
    <submittedName>
        <fullName evidence="1">Uncharacterized protein</fullName>
    </submittedName>
</protein>
<reference evidence="1" key="1">
    <citation type="submission" date="2016-03" db="EMBL/GenBank/DDBJ databases">
        <authorList>
            <person name="Ploux O."/>
        </authorList>
    </citation>
    <scope>NUCLEOTIDE SEQUENCE</scope>
    <source>
        <strain evidence="1">UC10</strain>
    </source>
</reference>
<gene>
    <name evidence="1" type="ORF">SPPYR_0011</name>
</gene>
<dbReference type="KEGG" id="sphu:SPPYR_0011"/>
<accession>A0A1Y5PMD9</accession>